<keyword evidence="2" id="KW-0805">Transcription regulation</keyword>
<dbReference type="Proteomes" id="UP000254589">
    <property type="component" value="Unassembled WGS sequence"/>
</dbReference>
<keyword evidence="1" id="KW-0678">Repressor</keyword>
<dbReference type="InterPro" id="IPR014036">
    <property type="entry name" value="DeoR-like_C"/>
</dbReference>
<dbReference type="InterPro" id="IPR037171">
    <property type="entry name" value="NagB/RpiA_transferase-like"/>
</dbReference>
<dbReference type="GO" id="GO:0003677">
    <property type="term" value="F:DNA binding"/>
    <property type="evidence" value="ECO:0007669"/>
    <property type="project" value="UniProtKB-KW"/>
</dbReference>
<protein>
    <submittedName>
        <fullName evidence="7">Glycerol-3-phosphate regulon repressor</fullName>
    </submittedName>
</protein>
<evidence type="ECO:0000259" key="6">
    <source>
        <dbReference type="PROSITE" id="PS51000"/>
    </source>
</evidence>
<evidence type="ECO:0000313" key="8">
    <source>
        <dbReference type="Proteomes" id="UP000254589"/>
    </source>
</evidence>
<reference evidence="7 8" key="1">
    <citation type="submission" date="2018-06" db="EMBL/GenBank/DDBJ databases">
        <authorList>
            <consortium name="Pathogen Informatics"/>
            <person name="Doyle S."/>
        </authorList>
    </citation>
    <scope>NUCLEOTIDE SEQUENCE [LARGE SCALE GENOMIC DNA]</scope>
    <source>
        <strain evidence="7 8">NCTC13159</strain>
    </source>
</reference>
<evidence type="ECO:0000256" key="1">
    <source>
        <dbReference type="ARBA" id="ARBA00022491"/>
    </source>
</evidence>
<evidence type="ECO:0000256" key="4">
    <source>
        <dbReference type="ARBA" id="ARBA00023163"/>
    </source>
</evidence>
<dbReference type="Gene3D" id="3.30.750.70">
    <property type="entry name" value="4-hydroxybutyrate coenzyme like domains"/>
    <property type="match status" value="1"/>
</dbReference>
<dbReference type="InterPro" id="IPR018356">
    <property type="entry name" value="Tscrpt_reg_HTH_DeoR_CS"/>
</dbReference>
<dbReference type="AlphaFoldDB" id="A0AAJ4ZGK4"/>
<accession>A0AAJ4ZGK4</accession>
<dbReference type="SMART" id="SM00420">
    <property type="entry name" value="HTH_DEOR"/>
    <property type="match status" value="1"/>
</dbReference>
<dbReference type="InterPro" id="IPR036390">
    <property type="entry name" value="WH_DNA-bd_sf"/>
</dbReference>
<evidence type="ECO:0000256" key="5">
    <source>
        <dbReference type="SAM" id="MobiDB-lite"/>
    </source>
</evidence>
<dbReference type="Pfam" id="PF08220">
    <property type="entry name" value="HTH_DeoR"/>
    <property type="match status" value="1"/>
</dbReference>
<evidence type="ECO:0000313" key="7">
    <source>
        <dbReference type="EMBL" id="SUA92920.1"/>
    </source>
</evidence>
<dbReference type="Gene3D" id="1.10.10.10">
    <property type="entry name" value="Winged helix-like DNA-binding domain superfamily/Winged helix DNA-binding domain"/>
    <property type="match status" value="1"/>
</dbReference>
<organism evidence="7 8">
    <name type="scientific">Pandoraea pulmonicola</name>
    <dbReference type="NCBI Taxonomy" id="93221"/>
    <lineage>
        <taxon>Bacteria</taxon>
        <taxon>Pseudomonadati</taxon>
        <taxon>Pseudomonadota</taxon>
        <taxon>Betaproteobacteria</taxon>
        <taxon>Burkholderiales</taxon>
        <taxon>Burkholderiaceae</taxon>
        <taxon>Pandoraea</taxon>
    </lineage>
</organism>
<dbReference type="InterPro" id="IPR036388">
    <property type="entry name" value="WH-like_DNA-bd_sf"/>
</dbReference>
<dbReference type="SUPFAM" id="SSF46785">
    <property type="entry name" value="Winged helix' DNA-binding domain"/>
    <property type="match status" value="1"/>
</dbReference>
<gene>
    <name evidence="7" type="primary">glpR_3</name>
    <name evidence="7" type="ORF">NCTC13159_04465</name>
</gene>
<comment type="caution">
    <text evidence="7">The sequence shown here is derived from an EMBL/GenBank/DDBJ whole genome shotgun (WGS) entry which is preliminary data.</text>
</comment>
<keyword evidence="4" id="KW-0804">Transcription</keyword>
<dbReference type="EMBL" id="UGSJ01000001">
    <property type="protein sequence ID" value="SUA92920.1"/>
    <property type="molecule type" value="Genomic_DNA"/>
</dbReference>
<dbReference type="PROSITE" id="PS00894">
    <property type="entry name" value="HTH_DEOR_1"/>
    <property type="match status" value="1"/>
</dbReference>
<feature type="region of interest" description="Disordered" evidence="5">
    <location>
        <begin position="38"/>
        <end position="58"/>
    </location>
</feature>
<dbReference type="SUPFAM" id="SSF100950">
    <property type="entry name" value="NagB/RpiA/CoA transferase-like"/>
    <property type="match status" value="1"/>
</dbReference>
<keyword evidence="3" id="KW-0238">DNA-binding</keyword>
<evidence type="ECO:0000256" key="3">
    <source>
        <dbReference type="ARBA" id="ARBA00023125"/>
    </source>
</evidence>
<dbReference type="InterPro" id="IPR050313">
    <property type="entry name" value="Carb_Metab_HTH_regulators"/>
</dbReference>
<sequence length="308" mass="33261">MSRGGARQGRGIMAANVRPARAHEGLLCAPMSSTDSAEVSDVSEALAEGGPDAGQTSLNPRQQALFDAVRRDGFLTVDELAVRFEVTPQTIRRDINSLAERKWVRRYHGGVGLPGGAENEAYDARQTQLADEKRRIAACLAEQIPDHASLFINLGTTTEAVARALSRHRGLRVITNNLHVAAMMSGYADAEVIITGGVVRARDQGVTGEATLDFIRQFKVDFGIVGISAIDADGTLRDFDYREVRVAEAIIAHSRTVFLAADHSKFGRPALVRLGHLSQIDALFTDRPVPESMAQVIAEAGTQVHIAE</sequence>
<dbReference type="InterPro" id="IPR001034">
    <property type="entry name" value="DeoR_HTH"/>
</dbReference>
<dbReference type="PANTHER" id="PTHR30363:SF4">
    <property type="entry name" value="GLYCEROL-3-PHOSPHATE REGULON REPRESSOR"/>
    <property type="match status" value="1"/>
</dbReference>
<dbReference type="PRINTS" id="PR00037">
    <property type="entry name" value="HTHLACR"/>
</dbReference>
<name>A0AAJ4ZGK4_PANPU</name>
<feature type="domain" description="HTH deoR-type" evidence="6">
    <location>
        <begin position="58"/>
        <end position="113"/>
    </location>
</feature>
<proteinExistence type="predicted"/>
<evidence type="ECO:0000256" key="2">
    <source>
        <dbReference type="ARBA" id="ARBA00023015"/>
    </source>
</evidence>
<dbReference type="GO" id="GO:0003700">
    <property type="term" value="F:DNA-binding transcription factor activity"/>
    <property type="evidence" value="ECO:0007669"/>
    <property type="project" value="InterPro"/>
</dbReference>
<dbReference type="SMART" id="SM01134">
    <property type="entry name" value="DeoRC"/>
    <property type="match status" value="1"/>
</dbReference>
<dbReference type="Pfam" id="PF00455">
    <property type="entry name" value="DeoRC"/>
    <property type="match status" value="1"/>
</dbReference>
<dbReference type="PANTHER" id="PTHR30363">
    <property type="entry name" value="HTH-TYPE TRANSCRIPTIONAL REGULATOR SRLR-RELATED"/>
    <property type="match status" value="1"/>
</dbReference>
<dbReference type="PROSITE" id="PS51000">
    <property type="entry name" value="HTH_DEOR_2"/>
    <property type="match status" value="1"/>
</dbReference>